<dbReference type="PANTHER" id="PTHR48111">
    <property type="entry name" value="REGULATOR OF RPOS"/>
    <property type="match status" value="1"/>
</dbReference>
<dbReference type="InterPro" id="IPR039420">
    <property type="entry name" value="WalR-like"/>
</dbReference>
<evidence type="ECO:0000259" key="9">
    <source>
        <dbReference type="PROSITE" id="PS51755"/>
    </source>
</evidence>
<dbReference type="InterPro" id="IPR001789">
    <property type="entry name" value="Sig_transdc_resp-reg_receiver"/>
</dbReference>
<dbReference type="Gene3D" id="1.10.10.10">
    <property type="entry name" value="Winged helix-like DNA-binding domain superfamily/Winged helix DNA-binding domain"/>
    <property type="match status" value="1"/>
</dbReference>
<dbReference type="Pfam" id="PF00072">
    <property type="entry name" value="Response_reg"/>
    <property type="match status" value="1"/>
</dbReference>
<feature type="modified residue" description="4-aspartylphosphate" evidence="6">
    <location>
        <position position="50"/>
    </location>
</feature>
<evidence type="ECO:0000313" key="10">
    <source>
        <dbReference type="EMBL" id="MFD1440824.1"/>
    </source>
</evidence>
<dbReference type="SUPFAM" id="SSF52172">
    <property type="entry name" value="CheY-like"/>
    <property type="match status" value="1"/>
</dbReference>
<dbReference type="PANTHER" id="PTHR48111:SF2">
    <property type="entry name" value="RESPONSE REGULATOR SAER"/>
    <property type="match status" value="1"/>
</dbReference>
<dbReference type="InterPro" id="IPR001867">
    <property type="entry name" value="OmpR/PhoB-type_DNA-bd"/>
</dbReference>
<evidence type="ECO:0000256" key="4">
    <source>
        <dbReference type="ARBA" id="ARBA00023125"/>
    </source>
</evidence>
<name>A0ABW4CTX0_9LACO</name>
<gene>
    <name evidence="10" type="ORF">ACFQ5K_05370</name>
</gene>
<keyword evidence="2" id="KW-0902">Two-component regulatory system</keyword>
<proteinExistence type="predicted"/>
<evidence type="ECO:0000256" key="6">
    <source>
        <dbReference type="PROSITE-ProRule" id="PRU00169"/>
    </source>
</evidence>
<dbReference type="Gene3D" id="3.40.50.2300">
    <property type="match status" value="1"/>
</dbReference>
<feature type="domain" description="OmpR/PhoB-type" evidence="9">
    <location>
        <begin position="123"/>
        <end position="221"/>
    </location>
</feature>
<feature type="domain" description="Response regulatory" evidence="8">
    <location>
        <begin position="3"/>
        <end position="114"/>
    </location>
</feature>
<dbReference type="CDD" id="cd00383">
    <property type="entry name" value="trans_reg_C"/>
    <property type="match status" value="1"/>
</dbReference>
<dbReference type="PROSITE" id="PS50110">
    <property type="entry name" value="RESPONSE_REGULATORY"/>
    <property type="match status" value="1"/>
</dbReference>
<comment type="caution">
    <text evidence="10">The sequence shown here is derived from an EMBL/GenBank/DDBJ whole genome shotgun (WGS) entry which is preliminary data.</text>
</comment>
<evidence type="ECO:0000313" key="11">
    <source>
        <dbReference type="Proteomes" id="UP001597212"/>
    </source>
</evidence>
<accession>A0ABW4CTX0</accession>
<sequence>MANLLVIEDNPDIQVLLKDVLAPHEVTEALDGVAGLNAIRHNDFDLVILDLMLPGVTGQSVLKTVRQHSQVPVIVLTAIQDKDSVVQLLSAGANDYLTKPFDVEELKARVGVQLRDHESIGGGAELRQGQLVLNQATHEVTLAGAPIELPKKEFAVLAMLMQHPQQVFSKKSIYERIWQEPYLDAENTLNVHLSHLRTKLNACNNDTTYIVSVWGIGIRLK</sequence>
<keyword evidence="5" id="KW-0804">Transcription</keyword>
<feature type="DNA-binding region" description="OmpR/PhoB-type" evidence="7">
    <location>
        <begin position="123"/>
        <end position="221"/>
    </location>
</feature>
<organism evidence="10 11">
    <name type="scientific">Lacticaseibacillus hegangensis</name>
    <dbReference type="NCBI Taxonomy" id="2486010"/>
    <lineage>
        <taxon>Bacteria</taxon>
        <taxon>Bacillati</taxon>
        <taxon>Bacillota</taxon>
        <taxon>Bacilli</taxon>
        <taxon>Lactobacillales</taxon>
        <taxon>Lactobacillaceae</taxon>
        <taxon>Lacticaseibacillus</taxon>
    </lineage>
</organism>
<dbReference type="SMART" id="SM00862">
    <property type="entry name" value="Trans_reg_C"/>
    <property type="match status" value="1"/>
</dbReference>
<evidence type="ECO:0000256" key="2">
    <source>
        <dbReference type="ARBA" id="ARBA00023012"/>
    </source>
</evidence>
<keyword evidence="1 6" id="KW-0597">Phosphoprotein</keyword>
<dbReference type="EMBL" id="JBHTOK010000042">
    <property type="protein sequence ID" value="MFD1440824.1"/>
    <property type="molecule type" value="Genomic_DNA"/>
</dbReference>
<dbReference type="CDD" id="cd17574">
    <property type="entry name" value="REC_OmpR"/>
    <property type="match status" value="1"/>
</dbReference>
<evidence type="ECO:0000256" key="1">
    <source>
        <dbReference type="ARBA" id="ARBA00022553"/>
    </source>
</evidence>
<reference evidence="11" key="1">
    <citation type="journal article" date="2019" name="Int. J. Syst. Evol. Microbiol.">
        <title>The Global Catalogue of Microorganisms (GCM) 10K type strain sequencing project: providing services to taxonomists for standard genome sequencing and annotation.</title>
        <authorList>
            <consortium name="The Broad Institute Genomics Platform"/>
            <consortium name="The Broad Institute Genome Sequencing Center for Infectious Disease"/>
            <person name="Wu L."/>
            <person name="Ma J."/>
        </authorList>
    </citation>
    <scope>NUCLEOTIDE SEQUENCE [LARGE SCALE GENOMIC DNA]</scope>
    <source>
        <strain evidence="11">CCM 8912</strain>
    </source>
</reference>
<keyword evidence="4 7" id="KW-0238">DNA-binding</keyword>
<dbReference type="RefSeq" id="WP_125758306.1">
    <property type="nucleotide sequence ID" value="NZ_JBHTOK010000042.1"/>
</dbReference>
<evidence type="ECO:0000256" key="5">
    <source>
        <dbReference type="ARBA" id="ARBA00023163"/>
    </source>
</evidence>
<dbReference type="InterPro" id="IPR011006">
    <property type="entry name" value="CheY-like_superfamily"/>
</dbReference>
<dbReference type="PROSITE" id="PS51755">
    <property type="entry name" value="OMPR_PHOB"/>
    <property type="match status" value="1"/>
</dbReference>
<dbReference type="Pfam" id="PF00486">
    <property type="entry name" value="Trans_reg_C"/>
    <property type="match status" value="1"/>
</dbReference>
<dbReference type="Proteomes" id="UP001597212">
    <property type="component" value="Unassembled WGS sequence"/>
</dbReference>
<evidence type="ECO:0000259" key="8">
    <source>
        <dbReference type="PROSITE" id="PS50110"/>
    </source>
</evidence>
<evidence type="ECO:0000256" key="3">
    <source>
        <dbReference type="ARBA" id="ARBA00023015"/>
    </source>
</evidence>
<keyword evidence="11" id="KW-1185">Reference proteome</keyword>
<evidence type="ECO:0000256" key="7">
    <source>
        <dbReference type="PROSITE-ProRule" id="PRU01091"/>
    </source>
</evidence>
<dbReference type="InterPro" id="IPR036388">
    <property type="entry name" value="WH-like_DNA-bd_sf"/>
</dbReference>
<dbReference type="SMART" id="SM00448">
    <property type="entry name" value="REC"/>
    <property type="match status" value="1"/>
</dbReference>
<keyword evidence="3" id="KW-0805">Transcription regulation</keyword>
<protein>
    <submittedName>
        <fullName evidence="10">Response regulator transcription factor</fullName>
    </submittedName>
</protein>